<keyword evidence="1 5" id="KW-1003">Cell membrane</keyword>
<reference evidence="9 10" key="1">
    <citation type="submission" date="2016-11" db="EMBL/GenBank/DDBJ databases">
        <title>Study of marine rhodopsin-containing bacteria.</title>
        <authorList>
            <person name="Yoshizawa S."/>
            <person name="Kumagai Y."/>
            <person name="Kogure K."/>
        </authorList>
    </citation>
    <scope>NUCLEOTIDE SEQUENCE [LARGE SCALE GENOMIC DNA]</scope>
    <source>
        <strain evidence="9 10">SAORIC-28</strain>
    </source>
</reference>
<comment type="subcellular location">
    <subcellularLocation>
        <location evidence="5">Cell membrane</location>
        <topology evidence="5">Peripheral membrane protein</topology>
        <orientation evidence="5">Cytoplasmic side</orientation>
    </subcellularLocation>
    <text evidence="5">Localizes to the Z ring in an FtsZ-dependent manner. Targeted to the membrane through a conserved C-terminal amphipathic helix.</text>
</comment>
<dbReference type="NCBIfam" id="TIGR01174">
    <property type="entry name" value="ftsA"/>
    <property type="match status" value="1"/>
</dbReference>
<dbReference type="GO" id="GO:0009898">
    <property type="term" value="C:cytoplasmic side of plasma membrane"/>
    <property type="evidence" value="ECO:0007669"/>
    <property type="project" value="UniProtKB-UniRule"/>
</dbReference>
<keyword evidence="2 5" id="KW-0132">Cell division</keyword>
<name>A0A271IXR0_9BACT</name>
<evidence type="ECO:0000256" key="6">
    <source>
        <dbReference type="PIRNR" id="PIRNR003101"/>
    </source>
</evidence>
<evidence type="ECO:0000256" key="2">
    <source>
        <dbReference type="ARBA" id="ARBA00022618"/>
    </source>
</evidence>
<organism evidence="9 10">
    <name type="scientific">Rubrivirga marina</name>
    <dbReference type="NCBI Taxonomy" id="1196024"/>
    <lineage>
        <taxon>Bacteria</taxon>
        <taxon>Pseudomonadati</taxon>
        <taxon>Rhodothermota</taxon>
        <taxon>Rhodothermia</taxon>
        <taxon>Rhodothermales</taxon>
        <taxon>Rubricoccaceae</taxon>
        <taxon>Rubrivirga</taxon>
    </lineage>
</organism>
<dbReference type="OrthoDB" id="9768127at2"/>
<comment type="caution">
    <text evidence="9">The sequence shown here is derived from an EMBL/GenBank/DDBJ whole genome shotgun (WGS) entry which is preliminary data.</text>
</comment>
<dbReference type="InterPro" id="IPR043129">
    <property type="entry name" value="ATPase_NBD"/>
</dbReference>
<keyword evidence="3 5" id="KW-0472">Membrane</keyword>
<dbReference type="SUPFAM" id="SSF53067">
    <property type="entry name" value="Actin-like ATPase domain"/>
    <property type="match status" value="2"/>
</dbReference>
<dbReference type="RefSeq" id="WP_095509128.1">
    <property type="nucleotide sequence ID" value="NZ_MQWD01000001.1"/>
</dbReference>
<dbReference type="PANTHER" id="PTHR32432:SF4">
    <property type="entry name" value="CELL DIVISION PROTEIN FTSA"/>
    <property type="match status" value="1"/>
</dbReference>
<evidence type="ECO:0000256" key="5">
    <source>
        <dbReference type="HAMAP-Rule" id="MF_02033"/>
    </source>
</evidence>
<dbReference type="Pfam" id="PF02491">
    <property type="entry name" value="SHS2_FTSA"/>
    <property type="match status" value="1"/>
</dbReference>
<dbReference type="SMART" id="SM00842">
    <property type="entry name" value="FtsA"/>
    <property type="match status" value="1"/>
</dbReference>
<dbReference type="Proteomes" id="UP000216339">
    <property type="component" value="Unassembled WGS sequence"/>
</dbReference>
<dbReference type="InterPro" id="IPR050696">
    <property type="entry name" value="FtsA/MreB"/>
</dbReference>
<dbReference type="InterPro" id="IPR003494">
    <property type="entry name" value="SHS2_FtsA"/>
</dbReference>
<evidence type="ECO:0000256" key="1">
    <source>
        <dbReference type="ARBA" id="ARBA00022475"/>
    </source>
</evidence>
<dbReference type="Pfam" id="PF14450">
    <property type="entry name" value="FtsA"/>
    <property type="match status" value="1"/>
</dbReference>
<evidence type="ECO:0000256" key="3">
    <source>
        <dbReference type="ARBA" id="ARBA00023136"/>
    </source>
</evidence>
<dbReference type="PIRSF" id="PIRSF003101">
    <property type="entry name" value="FtsA"/>
    <property type="match status" value="1"/>
</dbReference>
<evidence type="ECO:0000313" key="9">
    <source>
        <dbReference type="EMBL" id="PAP75495.1"/>
    </source>
</evidence>
<dbReference type="Gene3D" id="3.30.420.40">
    <property type="match status" value="2"/>
</dbReference>
<comment type="subunit">
    <text evidence="5">Self-interacts. Interacts with FtsZ.</text>
</comment>
<dbReference type="Gene3D" id="3.30.1490.110">
    <property type="match status" value="1"/>
</dbReference>
<protein>
    <recommendedName>
        <fullName evidence="5 6">Cell division protein FtsA</fullName>
    </recommendedName>
</protein>
<dbReference type="InterPro" id="IPR020823">
    <property type="entry name" value="Cell_div_FtsA"/>
</dbReference>
<proteinExistence type="inferred from homology"/>
<feature type="domain" description="SHS2" evidence="8">
    <location>
        <begin position="12"/>
        <end position="198"/>
    </location>
</feature>
<comment type="similarity">
    <text evidence="5 6">Belongs to the FtsA/MreB family.</text>
</comment>
<dbReference type="EMBL" id="MQWD01000001">
    <property type="protein sequence ID" value="PAP75495.1"/>
    <property type="molecule type" value="Genomic_DNA"/>
</dbReference>
<gene>
    <name evidence="5" type="primary">ftsA</name>
    <name evidence="9" type="ORF">BSZ37_03060</name>
</gene>
<evidence type="ECO:0000256" key="7">
    <source>
        <dbReference type="SAM" id="MobiDB-lite"/>
    </source>
</evidence>
<comment type="function">
    <text evidence="5 6">Cell division protein that is involved in the assembly of the Z ring. May serve as a membrane anchor for the Z ring.</text>
</comment>
<dbReference type="AlphaFoldDB" id="A0A271IXR0"/>
<keyword evidence="10" id="KW-1185">Reference proteome</keyword>
<sequence>MPHPELAGDRVVVGVDIGTTKICAVVASADDFGRIHVRGVGVAESEGLNRGVVVNIDKTVDAVKRAISEAEHSAGIETQSVVVGIAGDHIQSFQSRGVITVAGGEIDKGDVLRLLEDTKHVAMPADREILHVLPQEFIVDGQDGVADPIGMSGVRLEANVHIITGLVSAAKNVYRCIEKAGYAVDDIVLEPLASSHAVLHDDEKEVGVVLVDIGGGTTDIAIFEDKTIRHTAVVAVAGNKVTDDLRKGLGILHDQAERLKREFGVALVDMVEADQEIQIPGIGGRPDKSIGQSTLAQIIQPRLEEILEFVAIEIKRSGYGRHLSAGVVLTGGGALIPGTAALAAEILGLEARVGRPLGLAGGLVEEVDDPKYATGVGLVLHGLRTGAGRGASLLAPAPQTDDATAPEPAREPVEALGDGYDSDPDGLVNKIASRMRSWFDEL</sequence>
<evidence type="ECO:0000313" key="10">
    <source>
        <dbReference type="Proteomes" id="UP000216339"/>
    </source>
</evidence>
<feature type="compositionally biased region" description="Low complexity" evidence="7">
    <location>
        <begin position="395"/>
        <end position="407"/>
    </location>
</feature>
<keyword evidence="4 5" id="KW-0131">Cell cycle</keyword>
<dbReference type="HAMAP" id="MF_02033">
    <property type="entry name" value="FtsA"/>
    <property type="match status" value="1"/>
</dbReference>
<dbReference type="GO" id="GO:0032153">
    <property type="term" value="C:cell division site"/>
    <property type="evidence" value="ECO:0007669"/>
    <property type="project" value="UniProtKB-UniRule"/>
</dbReference>
<accession>A0A271IXR0</accession>
<evidence type="ECO:0000259" key="8">
    <source>
        <dbReference type="SMART" id="SM00842"/>
    </source>
</evidence>
<evidence type="ECO:0000256" key="4">
    <source>
        <dbReference type="ARBA" id="ARBA00023306"/>
    </source>
</evidence>
<dbReference type="PANTHER" id="PTHR32432">
    <property type="entry name" value="CELL DIVISION PROTEIN FTSA-RELATED"/>
    <property type="match status" value="1"/>
</dbReference>
<dbReference type="GO" id="GO:0043093">
    <property type="term" value="P:FtsZ-dependent cytokinesis"/>
    <property type="evidence" value="ECO:0007669"/>
    <property type="project" value="UniProtKB-UniRule"/>
</dbReference>
<dbReference type="CDD" id="cd24048">
    <property type="entry name" value="ASKHA_NBD_FtsA"/>
    <property type="match status" value="1"/>
</dbReference>
<feature type="region of interest" description="Disordered" evidence="7">
    <location>
        <begin position="391"/>
        <end position="422"/>
    </location>
</feature>